<dbReference type="PANTHER" id="PTHR12526:SF638">
    <property type="entry name" value="SPORE COAT PROTEIN SA"/>
    <property type="match status" value="1"/>
</dbReference>
<name>A0A6I7M6W8_BACT4</name>
<dbReference type="Proteomes" id="UP000436825">
    <property type="component" value="Unassembled WGS sequence"/>
</dbReference>
<dbReference type="AlphaFoldDB" id="A0A6I7M6W8"/>
<dbReference type="PANTHER" id="PTHR12526">
    <property type="entry name" value="GLYCOSYLTRANSFERASE"/>
    <property type="match status" value="1"/>
</dbReference>
<gene>
    <name evidence="1" type="ORF">GAN75_22175</name>
</gene>
<dbReference type="GO" id="GO:0016757">
    <property type="term" value="F:glycosyltransferase activity"/>
    <property type="evidence" value="ECO:0007669"/>
    <property type="project" value="InterPro"/>
</dbReference>
<evidence type="ECO:0000313" key="1">
    <source>
        <dbReference type="EMBL" id="KAB4451656.1"/>
    </source>
</evidence>
<organism evidence="1 2">
    <name type="scientific">Bacteroides thetaiotaomicron</name>
    <dbReference type="NCBI Taxonomy" id="818"/>
    <lineage>
        <taxon>Bacteria</taxon>
        <taxon>Pseudomonadati</taxon>
        <taxon>Bacteroidota</taxon>
        <taxon>Bacteroidia</taxon>
        <taxon>Bacteroidales</taxon>
        <taxon>Bacteroidaceae</taxon>
        <taxon>Bacteroides</taxon>
    </lineage>
</organism>
<dbReference type="Gene3D" id="3.40.50.2000">
    <property type="entry name" value="Glycogen Phosphorylase B"/>
    <property type="match status" value="2"/>
</dbReference>
<evidence type="ECO:0000313" key="2">
    <source>
        <dbReference type="Proteomes" id="UP000436825"/>
    </source>
</evidence>
<reference evidence="1 2" key="1">
    <citation type="journal article" date="2019" name="Nat. Med.">
        <title>A library of human gut bacterial isolates paired with longitudinal multiomics data enables mechanistic microbiome research.</title>
        <authorList>
            <person name="Poyet M."/>
            <person name="Groussin M."/>
            <person name="Gibbons S.M."/>
            <person name="Avila-Pacheco J."/>
            <person name="Jiang X."/>
            <person name="Kearney S.M."/>
            <person name="Perrotta A.R."/>
            <person name="Berdy B."/>
            <person name="Zhao S."/>
            <person name="Lieberman T.D."/>
            <person name="Swanson P.K."/>
            <person name="Smith M."/>
            <person name="Roesemann S."/>
            <person name="Alexander J.E."/>
            <person name="Rich S.A."/>
            <person name="Livny J."/>
            <person name="Vlamakis H."/>
            <person name="Clish C."/>
            <person name="Bullock K."/>
            <person name="Deik A."/>
            <person name="Scott J."/>
            <person name="Pierce K.A."/>
            <person name="Xavier R.J."/>
            <person name="Alm E.J."/>
        </authorList>
    </citation>
    <scope>NUCLEOTIDE SEQUENCE [LARGE SCALE GENOMIC DNA]</scope>
    <source>
        <strain evidence="1 2">BIOML-A160</strain>
    </source>
</reference>
<dbReference type="RefSeq" id="WP_143920104.1">
    <property type="nucleotide sequence ID" value="NZ_CAXSXH010000023.1"/>
</dbReference>
<accession>A0A6I7M6W8</accession>
<dbReference type="EMBL" id="WCRW01000020">
    <property type="protein sequence ID" value="KAB4451656.1"/>
    <property type="molecule type" value="Genomic_DNA"/>
</dbReference>
<dbReference type="SUPFAM" id="SSF53756">
    <property type="entry name" value="UDP-Glycosyltransferase/glycogen phosphorylase"/>
    <property type="match status" value="1"/>
</dbReference>
<dbReference type="Pfam" id="PF00534">
    <property type="entry name" value="Glycos_transf_1"/>
    <property type="match status" value="1"/>
</dbReference>
<dbReference type="InterPro" id="IPR001296">
    <property type="entry name" value="Glyco_trans_1"/>
</dbReference>
<comment type="caution">
    <text evidence="1">The sequence shown here is derived from an EMBL/GenBank/DDBJ whole genome shotgun (WGS) entry which is preliminary data.</text>
</comment>
<protein>
    <submittedName>
        <fullName evidence="1">Glycosyltransferase</fullName>
    </submittedName>
</protein>
<proteinExistence type="predicted"/>
<sequence>MQKLCLIYNTAPRYREAVFCAIDAEYDCDWYFGETKSDIKEMDTSLLKNVTYYKICGNPLKMYWKRGVLKLLFKKKYQNFFMLAEVRSITDWLFFWLAFTFFPKKRIYIWTHGWYGKETGIDAKMKLWLYRHAVGTFVYGDRAKRLLIEQGIPEDKLFAIHNSLDYDTQKTLRKSIQTLDIYKNHFKNDCPTIIFIGRLTKVKKLDMIVDALASLRNKGELYNLVFVGDGVEAEKLKAKVRELGLENQVWFYGACYEEKTNAELIYNADLCVSPGNVGLTAMHSLVFGCPVITHNCFEWQMPEYEAIQAGLTGDFFKMDDTIDLTAAISRWFHLKSDKRDIVRKGCFDEIDTNWNPYYQMHVIKNNLKLI</sequence>
<keyword evidence="1" id="KW-0808">Transferase</keyword>